<keyword evidence="1" id="KW-1133">Transmembrane helix</keyword>
<dbReference type="RefSeq" id="WP_113949444.1">
    <property type="nucleotide sequence ID" value="NZ_QNQU01000011.1"/>
</dbReference>
<keyword evidence="1" id="KW-0812">Transmembrane</keyword>
<accession>A0A366KX28</accession>
<protein>
    <submittedName>
        <fullName evidence="2">Uncharacterized protein</fullName>
    </submittedName>
</protein>
<dbReference type="Proteomes" id="UP000252081">
    <property type="component" value="Unassembled WGS sequence"/>
</dbReference>
<organism evidence="2 3">
    <name type="scientific">Pedobacter miscanthi</name>
    <dbReference type="NCBI Taxonomy" id="2259170"/>
    <lineage>
        <taxon>Bacteria</taxon>
        <taxon>Pseudomonadati</taxon>
        <taxon>Bacteroidota</taxon>
        <taxon>Sphingobacteriia</taxon>
        <taxon>Sphingobacteriales</taxon>
        <taxon>Sphingobacteriaceae</taxon>
        <taxon>Pedobacter</taxon>
    </lineage>
</organism>
<feature type="transmembrane region" description="Helical" evidence="1">
    <location>
        <begin position="55"/>
        <end position="75"/>
    </location>
</feature>
<gene>
    <name evidence="2" type="ORF">DRW42_13950</name>
</gene>
<evidence type="ECO:0000313" key="2">
    <source>
        <dbReference type="EMBL" id="RBQ06191.1"/>
    </source>
</evidence>
<comment type="caution">
    <text evidence="2">The sequence shown here is derived from an EMBL/GenBank/DDBJ whole genome shotgun (WGS) entry which is preliminary data.</text>
</comment>
<dbReference type="EMBL" id="QNQU01000011">
    <property type="protein sequence ID" value="RBQ06191.1"/>
    <property type="molecule type" value="Genomic_DNA"/>
</dbReference>
<evidence type="ECO:0000313" key="3">
    <source>
        <dbReference type="Proteomes" id="UP000252081"/>
    </source>
</evidence>
<evidence type="ECO:0000256" key="1">
    <source>
        <dbReference type="SAM" id="Phobius"/>
    </source>
</evidence>
<reference evidence="2 3" key="1">
    <citation type="submission" date="2018-07" db="EMBL/GenBank/DDBJ databases">
        <title>A draft genome of a endophytic bacteria, a new species of Pedobacter.</title>
        <authorList>
            <person name="Zhang Z.D."/>
            <person name="Chen Z.J."/>
        </authorList>
    </citation>
    <scope>NUCLEOTIDE SEQUENCE [LARGE SCALE GENOMIC DNA]</scope>
    <source>
        <strain evidence="2 3">RS10</strain>
    </source>
</reference>
<proteinExistence type="predicted"/>
<dbReference type="AlphaFoldDB" id="A0A366KX28"/>
<name>A0A366KX28_9SPHI</name>
<feature type="transmembrane region" description="Helical" evidence="1">
    <location>
        <begin position="87"/>
        <end position="105"/>
    </location>
</feature>
<keyword evidence="1" id="KW-0472">Membrane</keyword>
<keyword evidence="3" id="KW-1185">Reference proteome</keyword>
<sequence length="206" mass="23947">MNESLIQKDFRLRYKSFLITENGLEVKQKSLLSSSEYLITYENVGTRTYTDNRGIYGLLYSSAILGMISVLMYVLRNEGEDVESSASLFYSGLSAILFILFLVTYKRNFYLVKYGNVDPIEFLQHQPSKAEVNAFIETLKTTRNEFLLNKYGKTNFSLSYQQNHQNLAWLSNNEVINNQEFNNMVNKLNLEMQQQPNKISFDFSLN</sequence>
<dbReference type="OrthoDB" id="1252436at2"/>